<feature type="transmembrane region" description="Helical" evidence="7">
    <location>
        <begin position="319"/>
        <end position="338"/>
    </location>
</feature>
<feature type="transmembrane region" description="Helical" evidence="7">
    <location>
        <begin position="272"/>
        <end position="290"/>
    </location>
</feature>
<keyword evidence="5 7" id="KW-0472">Membrane</keyword>
<evidence type="ECO:0000256" key="6">
    <source>
        <dbReference type="SAM" id="MobiDB-lite"/>
    </source>
</evidence>
<feature type="transmembrane region" description="Helical" evidence="7">
    <location>
        <begin position="386"/>
        <end position="407"/>
    </location>
</feature>
<feature type="transmembrane region" description="Helical" evidence="7">
    <location>
        <begin position="66"/>
        <end position="87"/>
    </location>
</feature>
<feature type="transmembrane region" description="Helical" evidence="7">
    <location>
        <begin position="204"/>
        <end position="226"/>
    </location>
</feature>
<feature type="region of interest" description="Disordered" evidence="6">
    <location>
        <begin position="1"/>
        <end position="20"/>
    </location>
</feature>
<evidence type="ECO:0000313" key="8">
    <source>
        <dbReference type="EMBL" id="SDZ44400.1"/>
    </source>
</evidence>
<evidence type="ECO:0000313" key="9">
    <source>
        <dbReference type="Proteomes" id="UP000199529"/>
    </source>
</evidence>
<comment type="similarity">
    <text evidence="2">Belongs to the purine-cytosine permease (2.A.39) family.</text>
</comment>
<evidence type="ECO:0000256" key="7">
    <source>
        <dbReference type="SAM" id="Phobius"/>
    </source>
</evidence>
<keyword evidence="9" id="KW-1185">Reference proteome</keyword>
<protein>
    <submittedName>
        <fullName evidence="8">Cytosine permease</fullName>
    </submittedName>
</protein>
<dbReference type="PANTHER" id="PTHR30569">
    <property type="entry name" value="CYTOSINE TRANSPORTER CODB"/>
    <property type="match status" value="1"/>
</dbReference>
<sequence>MGAVQSAETAPGKQIGNDDYSLRRVPQDARYGFGSMLLQWLGQSGSLSQFVLGASLGIAMGFWDAFWAFTLGAVLLEIVIFLVGLAGQREGLAMTMLTRFAGFGRNGSALVSLVIAISMVGWFGVQNGIFGKSMQSLVGGPIWLWCAISGAVLTALVIYGFKYMMWLAKIAVPLFFALVAWSVISTLSQHSIGDLIAREPTAAALSIPAAATIVAGGFMSGAVVAPDMTRYNRKGWHVLLQSSCSMILSEYIVGMTGVLLGQLVSSKDVTSIVLSTSGFVGLVIVILSTAKINDWNLYASSLGVVNFADTVFGKRLHRATVTLVIGVLGTVLSAMGFLDHFTEFLKILGVAIPPIGGIIVAEYWVARRMRGELDRTRPTGTLPDKVATWVPATLVVWAAGFCVGYFVDAGIPALNSLLTGFLLYVVLAFTGLVRPVGTSTLEGPKS</sequence>
<reference evidence="9" key="1">
    <citation type="submission" date="2016-10" db="EMBL/GenBank/DDBJ databases">
        <authorList>
            <person name="Varghese N."/>
            <person name="Submissions S."/>
        </authorList>
    </citation>
    <scope>NUCLEOTIDE SEQUENCE [LARGE SCALE GENOMIC DNA]</scope>
    <source>
        <strain evidence="9">CGMCC 4.3530</strain>
    </source>
</reference>
<feature type="transmembrane region" description="Helical" evidence="7">
    <location>
        <begin position="108"/>
        <end position="130"/>
    </location>
</feature>
<gene>
    <name evidence="8" type="ORF">SAMN05216215_107426</name>
</gene>
<keyword evidence="4 7" id="KW-1133">Transmembrane helix</keyword>
<feature type="transmembrane region" description="Helical" evidence="7">
    <location>
        <begin position="142"/>
        <end position="159"/>
    </location>
</feature>
<dbReference type="PANTHER" id="PTHR30569:SF0">
    <property type="entry name" value="CYTOSINE PERMEASE"/>
    <property type="match status" value="1"/>
</dbReference>
<dbReference type="STRING" id="418495.SAMN05216215_107426"/>
<proteinExistence type="inferred from homology"/>
<feature type="transmembrane region" description="Helical" evidence="7">
    <location>
        <begin position="166"/>
        <end position="184"/>
    </location>
</feature>
<dbReference type="RefSeq" id="WP_093277480.1">
    <property type="nucleotide sequence ID" value="NZ_FNOK01000074.1"/>
</dbReference>
<dbReference type="AlphaFoldDB" id="A0A1H3T2Z0"/>
<dbReference type="GO" id="GO:0005886">
    <property type="term" value="C:plasma membrane"/>
    <property type="evidence" value="ECO:0007669"/>
    <property type="project" value="TreeGrafter"/>
</dbReference>
<dbReference type="Gene3D" id="1.10.4160.10">
    <property type="entry name" value="Hydantoin permease"/>
    <property type="match status" value="1"/>
</dbReference>
<dbReference type="GO" id="GO:0015209">
    <property type="term" value="F:cytosine transmembrane transporter activity"/>
    <property type="evidence" value="ECO:0007669"/>
    <property type="project" value="InterPro"/>
</dbReference>
<comment type="subcellular location">
    <subcellularLocation>
        <location evidence="1">Membrane</location>
        <topology evidence="1">Multi-pass membrane protein</topology>
    </subcellularLocation>
</comment>
<keyword evidence="3 7" id="KW-0812">Transmembrane</keyword>
<evidence type="ECO:0000256" key="1">
    <source>
        <dbReference type="ARBA" id="ARBA00004141"/>
    </source>
</evidence>
<dbReference type="CDD" id="cd11484">
    <property type="entry name" value="SLC-NCS1sbd_CobB-like"/>
    <property type="match status" value="1"/>
</dbReference>
<dbReference type="Proteomes" id="UP000199529">
    <property type="component" value="Unassembled WGS sequence"/>
</dbReference>
<dbReference type="Pfam" id="PF02133">
    <property type="entry name" value="Transp_cyt_pur"/>
    <property type="match status" value="1"/>
</dbReference>
<dbReference type="OrthoDB" id="3169878at2"/>
<dbReference type="InterPro" id="IPR001248">
    <property type="entry name" value="Pur-cyt_permease"/>
</dbReference>
<evidence type="ECO:0000256" key="3">
    <source>
        <dbReference type="ARBA" id="ARBA00022692"/>
    </source>
</evidence>
<feature type="transmembrane region" description="Helical" evidence="7">
    <location>
        <begin position="344"/>
        <end position="365"/>
    </location>
</feature>
<organism evidence="8 9">
    <name type="scientific">Saccharopolyspora shandongensis</name>
    <dbReference type="NCBI Taxonomy" id="418495"/>
    <lineage>
        <taxon>Bacteria</taxon>
        <taxon>Bacillati</taxon>
        <taxon>Actinomycetota</taxon>
        <taxon>Actinomycetes</taxon>
        <taxon>Pseudonocardiales</taxon>
        <taxon>Pseudonocardiaceae</taxon>
        <taxon>Saccharopolyspora</taxon>
    </lineage>
</organism>
<dbReference type="EMBL" id="FNOK01000074">
    <property type="protein sequence ID" value="SDZ44400.1"/>
    <property type="molecule type" value="Genomic_DNA"/>
</dbReference>
<accession>A0A1H3T2Z0</accession>
<name>A0A1H3T2Z0_9PSEU</name>
<evidence type="ECO:0000256" key="5">
    <source>
        <dbReference type="ARBA" id="ARBA00023136"/>
    </source>
</evidence>
<feature type="transmembrane region" description="Helical" evidence="7">
    <location>
        <begin position="238"/>
        <end position="260"/>
    </location>
</feature>
<feature type="transmembrane region" description="Helical" evidence="7">
    <location>
        <begin position="413"/>
        <end position="433"/>
    </location>
</feature>
<evidence type="ECO:0000256" key="2">
    <source>
        <dbReference type="ARBA" id="ARBA00008974"/>
    </source>
</evidence>
<evidence type="ECO:0000256" key="4">
    <source>
        <dbReference type="ARBA" id="ARBA00022989"/>
    </source>
</evidence>
<dbReference type="InterPro" id="IPR030191">
    <property type="entry name" value="CodB"/>
</dbReference>